<reference evidence="1 2" key="1">
    <citation type="submission" date="2019-09" db="EMBL/GenBank/DDBJ databases">
        <authorList>
            <person name="Chandra G."/>
            <person name="Truman W A."/>
        </authorList>
    </citation>
    <scope>NUCLEOTIDE SEQUENCE [LARGE SCALE GENOMIC DNA]</scope>
    <source>
        <strain evidence="1">PS732</strain>
    </source>
</reference>
<evidence type="ECO:0000313" key="1">
    <source>
        <dbReference type="EMBL" id="VVO47755.1"/>
    </source>
</evidence>
<comment type="caution">
    <text evidence="1">The sequence shown here is derived from an EMBL/GenBank/DDBJ whole genome shotgun (WGS) entry which is preliminary data.</text>
</comment>
<dbReference type="Proteomes" id="UP000325779">
    <property type="component" value="Unassembled WGS sequence"/>
</dbReference>
<organism evidence="1 2">
    <name type="scientific">Pseudomonas fluorescens</name>
    <dbReference type="NCBI Taxonomy" id="294"/>
    <lineage>
        <taxon>Bacteria</taxon>
        <taxon>Pseudomonadati</taxon>
        <taxon>Pseudomonadota</taxon>
        <taxon>Gammaproteobacteria</taxon>
        <taxon>Pseudomonadales</taxon>
        <taxon>Pseudomonadaceae</taxon>
        <taxon>Pseudomonas</taxon>
    </lineage>
</organism>
<sequence length="141" mass="15675">MTGKRIVLPGVTGEFTAKIEERPDLEVNDCGVHYDGEFIHVYGAQEESARKFRSLYFLFKNNGATKAPTFYQLIYRSLSEFTLEKAEAREAISVDINFDIEKGLYQASFNGIVKGVGVGPMDILCRFDLVKVGNAKTAPAL</sequence>
<dbReference type="EMBL" id="CABVIJ010000001">
    <property type="protein sequence ID" value="VVO47755.1"/>
    <property type="molecule type" value="Genomic_DNA"/>
</dbReference>
<name>A0ABD7V8I7_PSEFL</name>
<protein>
    <submittedName>
        <fullName evidence="1">Uncharacterized protein</fullName>
    </submittedName>
</protein>
<dbReference type="AlphaFoldDB" id="A0ABD7V8I7"/>
<dbReference type="RefSeq" id="WP_150595746.1">
    <property type="nucleotide sequence ID" value="NZ_CABVIJ010000001.1"/>
</dbReference>
<proteinExistence type="predicted"/>
<evidence type="ECO:0000313" key="2">
    <source>
        <dbReference type="Proteomes" id="UP000325779"/>
    </source>
</evidence>
<accession>A0ABD7V8I7</accession>
<gene>
    <name evidence="1" type="ORF">PS732_00150</name>
</gene>